<accession>A0A3B1DTB6</accession>
<evidence type="ECO:0000313" key="2">
    <source>
        <dbReference type="EMBL" id="VAX39338.1"/>
    </source>
</evidence>
<keyword evidence="1" id="KW-0812">Transmembrane</keyword>
<dbReference type="Pfam" id="PF06170">
    <property type="entry name" value="DUF983"/>
    <property type="match status" value="1"/>
</dbReference>
<keyword evidence="1" id="KW-1133">Transmembrane helix</keyword>
<name>A0A3B1DTB6_9ZZZZ</name>
<proteinExistence type="predicted"/>
<dbReference type="InterPro" id="IPR009325">
    <property type="entry name" value="DUF983"/>
</dbReference>
<evidence type="ECO:0008006" key="3">
    <source>
        <dbReference type="Google" id="ProtNLM"/>
    </source>
</evidence>
<dbReference type="AlphaFoldDB" id="A0A3B1DTB6"/>
<feature type="transmembrane region" description="Helical" evidence="1">
    <location>
        <begin position="93"/>
        <end position="112"/>
    </location>
</feature>
<organism evidence="2">
    <name type="scientific">hydrothermal vent metagenome</name>
    <dbReference type="NCBI Taxonomy" id="652676"/>
    <lineage>
        <taxon>unclassified sequences</taxon>
        <taxon>metagenomes</taxon>
        <taxon>ecological metagenomes</taxon>
    </lineage>
</organism>
<protein>
    <recommendedName>
        <fullName evidence="3">DUF983 domain-containing protein</fullName>
    </recommendedName>
</protein>
<dbReference type="EMBL" id="UOGL01000322">
    <property type="protein sequence ID" value="VAX39338.1"/>
    <property type="molecule type" value="Genomic_DNA"/>
</dbReference>
<reference evidence="2" key="1">
    <citation type="submission" date="2018-06" db="EMBL/GenBank/DDBJ databases">
        <authorList>
            <person name="Zhirakovskaya E."/>
        </authorList>
    </citation>
    <scope>NUCLEOTIDE SEQUENCE</scope>
</reference>
<sequence>MSSNTHQPDHPSASIGTLFKRGLFLRCPVCGKGKLFRKWFSMYTHCSNCRLKYERDPGYFLGSTYINYAVTAVSVTVFYFVFHFGLEVSNKQLSWWLGGYCVLFPLLFFRLARSLWLAMDSFFDATDLCFEPETEEPKS</sequence>
<keyword evidence="1" id="KW-0472">Membrane</keyword>
<evidence type="ECO:0000256" key="1">
    <source>
        <dbReference type="SAM" id="Phobius"/>
    </source>
</evidence>
<feature type="transmembrane region" description="Helical" evidence="1">
    <location>
        <begin position="59"/>
        <end position="81"/>
    </location>
</feature>
<gene>
    <name evidence="2" type="ORF">MNBD_PLANCTO02-1693</name>
</gene>